<dbReference type="PANTHER" id="PTHR45951:SF3">
    <property type="entry name" value="PROTEIN DISPATCHED"/>
    <property type="match status" value="1"/>
</dbReference>
<evidence type="ECO:0000256" key="5">
    <source>
        <dbReference type="ARBA" id="ARBA00023180"/>
    </source>
</evidence>
<feature type="transmembrane region" description="Helical" evidence="7">
    <location>
        <begin position="388"/>
        <end position="406"/>
    </location>
</feature>
<evidence type="ECO:0000256" key="4">
    <source>
        <dbReference type="ARBA" id="ARBA00023136"/>
    </source>
</evidence>
<name>A0AA36G7I9_9BILA</name>
<feature type="transmembrane region" description="Helical" evidence="7">
    <location>
        <begin position="689"/>
        <end position="711"/>
    </location>
</feature>
<evidence type="ECO:0000256" key="1">
    <source>
        <dbReference type="ARBA" id="ARBA00004141"/>
    </source>
</evidence>
<feature type="non-terminal residue" evidence="9">
    <location>
        <position position="803"/>
    </location>
</feature>
<dbReference type="GO" id="GO:0022857">
    <property type="term" value="F:transmembrane transporter activity"/>
    <property type="evidence" value="ECO:0007669"/>
    <property type="project" value="TreeGrafter"/>
</dbReference>
<dbReference type="InterPro" id="IPR052081">
    <property type="entry name" value="Dispatched_Hh_regulator"/>
</dbReference>
<feature type="transmembrane region" description="Helical" evidence="7">
    <location>
        <begin position="175"/>
        <end position="193"/>
    </location>
</feature>
<feature type="transmembrane region" description="Helical" evidence="7">
    <location>
        <begin position="289"/>
        <end position="310"/>
    </location>
</feature>
<comment type="caution">
    <text evidence="9">The sequence shown here is derived from an EMBL/GenBank/DDBJ whole genome shotgun (WGS) entry which is preliminary data.</text>
</comment>
<organism evidence="9 10">
    <name type="scientific">Mesorhabditis spiculigera</name>
    <dbReference type="NCBI Taxonomy" id="96644"/>
    <lineage>
        <taxon>Eukaryota</taxon>
        <taxon>Metazoa</taxon>
        <taxon>Ecdysozoa</taxon>
        <taxon>Nematoda</taxon>
        <taxon>Chromadorea</taxon>
        <taxon>Rhabditida</taxon>
        <taxon>Rhabditina</taxon>
        <taxon>Rhabditomorpha</taxon>
        <taxon>Rhabditoidea</taxon>
        <taxon>Rhabditidae</taxon>
        <taxon>Mesorhabditinae</taxon>
        <taxon>Mesorhabditis</taxon>
    </lineage>
</organism>
<dbReference type="InterPro" id="IPR004869">
    <property type="entry name" value="MMPL_dom"/>
</dbReference>
<feature type="transmembrane region" description="Helical" evidence="7">
    <location>
        <begin position="200"/>
        <end position="222"/>
    </location>
</feature>
<keyword evidence="3 7" id="KW-1133">Transmembrane helix</keyword>
<feature type="transmembrane region" description="Helical" evidence="7">
    <location>
        <begin position="661"/>
        <end position="683"/>
    </location>
</feature>
<feature type="transmembrane region" description="Helical" evidence="7">
    <location>
        <begin position="757"/>
        <end position="790"/>
    </location>
</feature>
<dbReference type="PROSITE" id="PS50156">
    <property type="entry name" value="SSD"/>
    <property type="match status" value="1"/>
</dbReference>
<dbReference type="GO" id="GO:0016020">
    <property type="term" value="C:membrane"/>
    <property type="evidence" value="ECO:0007669"/>
    <property type="project" value="UniProtKB-SubCell"/>
</dbReference>
<sequence length="803" mass="90426">MFSFLGIYYHHKAFNLEPGEGFETRGTELAGQRLALDQIEAHITSPSGYFFDMRKKREIIENTTTEEPLEESTYDYNDYGKEAEAVEEDLNDVCVQYYAIGEGIPYLTIDPMAKLIFEVSSIEELNVYKTGENAEKFYETLLEKLEVNFTGAITLKGAYFEQKLTLFRKSILPDVLLGGVSLLLVLICFLLYSRSFLFTGVILATVLLSLTTAYAIYTLILALKFFPFVNLLTLVLMVSIGADDAFLLLVYLREEKRLRKPGSQHFILTSSNSSLEKPMVSRTELLRASLPHSLISMFVTSSTTCIAFISNLSSPVIVVRCFGIYATLTIAINYILVLLLLPAAMSLTQCGPRNRYSNQLKRLLFEKTDGFYEKAASRVSAWIFKLRYLGLFITLLTAFVSLYALLVHPGIQLPESNPMQYLRSSHPYEWFDDHRPFFCFEKNRNLRHTINYVRGINPNHDSSSLNPFDEGVFSFSGVNLTTVQKVEELQDSAHLLRDLNPDFADRTMWIDEFLEYIGKNACEDEDNTCCTNTTIDEGCFLKYAKRSFCQEFPLPFRYGPADCPLFDKEKKLKAYFISVPSQQRLSLAYSKTKALFKELHTVEEGIKAKSGGDVYLLLSESHVTKMYDLLSKLLTSTMGSVLVSVAVSLVVIIACTWDLSISLLSITAIGSVILNTLAAVVWMGWRINVVEATITVLSIGLSFDYTLHYAVAHRHAHDPCIELRIRSCNNSAGRAVLAGAVTSILAGLPMLSARTNAFYQIGCFMIVISLLSLVTGAFLFPSLLAVCLDLRCWRRKNVKIEVY</sequence>
<keyword evidence="4 7" id="KW-0472">Membrane</keyword>
<evidence type="ECO:0000256" key="3">
    <source>
        <dbReference type="ARBA" id="ARBA00022989"/>
    </source>
</evidence>
<dbReference type="SUPFAM" id="SSF82866">
    <property type="entry name" value="Multidrug efflux transporter AcrB transmembrane domain"/>
    <property type="match status" value="2"/>
</dbReference>
<accession>A0AA36G7I9</accession>
<reference evidence="9" key="1">
    <citation type="submission" date="2023-06" db="EMBL/GenBank/DDBJ databases">
        <authorList>
            <person name="Delattre M."/>
        </authorList>
    </citation>
    <scope>NUCLEOTIDE SEQUENCE</scope>
    <source>
        <strain evidence="9">AF72</strain>
    </source>
</reference>
<keyword evidence="2 7" id="KW-0812">Transmembrane</keyword>
<comment type="similarity">
    <text evidence="6">Belongs to the dispatched family.</text>
</comment>
<protein>
    <recommendedName>
        <fullName evidence="8">SSD domain-containing protein</fullName>
    </recommendedName>
</protein>
<dbReference type="GO" id="GO:0007224">
    <property type="term" value="P:smoothened signaling pathway"/>
    <property type="evidence" value="ECO:0007669"/>
    <property type="project" value="TreeGrafter"/>
</dbReference>
<dbReference type="AlphaFoldDB" id="A0AA36G7I9"/>
<dbReference type="InterPro" id="IPR000731">
    <property type="entry name" value="SSD"/>
</dbReference>
<feature type="domain" description="SSD" evidence="8">
    <location>
        <begin position="195"/>
        <end position="347"/>
    </location>
</feature>
<evidence type="ECO:0000256" key="6">
    <source>
        <dbReference type="ARBA" id="ARBA00038046"/>
    </source>
</evidence>
<feature type="transmembrane region" description="Helical" evidence="7">
    <location>
        <begin position="228"/>
        <end position="252"/>
    </location>
</feature>
<feature type="transmembrane region" description="Helical" evidence="7">
    <location>
        <begin position="732"/>
        <end position="751"/>
    </location>
</feature>
<feature type="transmembrane region" description="Helical" evidence="7">
    <location>
        <begin position="322"/>
        <end position="345"/>
    </location>
</feature>
<dbReference type="EMBL" id="CATQJA010002664">
    <property type="protein sequence ID" value="CAJ0582184.1"/>
    <property type="molecule type" value="Genomic_DNA"/>
</dbReference>
<evidence type="ECO:0000313" key="9">
    <source>
        <dbReference type="EMBL" id="CAJ0582184.1"/>
    </source>
</evidence>
<proteinExistence type="inferred from homology"/>
<dbReference type="Pfam" id="PF03176">
    <property type="entry name" value="MMPL"/>
    <property type="match status" value="1"/>
</dbReference>
<gene>
    <name evidence="9" type="ORF">MSPICULIGERA_LOCUS20325</name>
</gene>
<evidence type="ECO:0000313" key="10">
    <source>
        <dbReference type="Proteomes" id="UP001177023"/>
    </source>
</evidence>
<comment type="subcellular location">
    <subcellularLocation>
        <location evidence="1">Membrane</location>
        <topology evidence="1">Multi-pass membrane protein</topology>
    </subcellularLocation>
</comment>
<keyword evidence="10" id="KW-1185">Reference proteome</keyword>
<dbReference type="Proteomes" id="UP001177023">
    <property type="component" value="Unassembled WGS sequence"/>
</dbReference>
<feature type="transmembrane region" description="Helical" evidence="7">
    <location>
        <begin position="633"/>
        <end position="654"/>
    </location>
</feature>
<evidence type="ECO:0000256" key="7">
    <source>
        <dbReference type="SAM" id="Phobius"/>
    </source>
</evidence>
<evidence type="ECO:0000259" key="8">
    <source>
        <dbReference type="PROSITE" id="PS50156"/>
    </source>
</evidence>
<keyword evidence="5" id="KW-0325">Glycoprotein</keyword>
<dbReference type="Gene3D" id="1.20.1640.10">
    <property type="entry name" value="Multidrug efflux transporter AcrB transmembrane domain"/>
    <property type="match status" value="2"/>
</dbReference>
<dbReference type="PANTHER" id="PTHR45951">
    <property type="entry name" value="PROTEIN DISPATCHED-RELATED"/>
    <property type="match status" value="1"/>
</dbReference>
<evidence type="ECO:0000256" key="2">
    <source>
        <dbReference type="ARBA" id="ARBA00022692"/>
    </source>
</evidence>